<feature type="domain" description="HTH lysR-type" evidence="5">
    <location>
        <begin position="1"/>
        <end position="58"/>
    </location>
</feature>
<dbReference type="SUPFAM" id="SSF46785">
    <property type="entry name" value="Winged helix' DNA-binding domain"/>
    <property type="match status" value="1"/>
</dbReference>
<dbReference type="Pfam" id="PF00126">
    <property type="entry name" value="HTH_1"/>
    <property type="match status" value="1"/>
</dbReference>
<keyword evidence="2" id="KW-0805">Transcription regulation</keyword>
<dbReference type="GO" id="GO:0003700">
    <property type="term" value="F:DNA-binding transcription factor activity"/>
    <property type="evidence" value="ECO:0007669"/>
    <property type="project" value="InterPro"/>
</dbReference>
<evidence type="ECO:0000256" key="3">
    <source>
        <dbReference type="ARBA" id="ARBA00023125"/>
    </source>
</evidence>
<sequence>MPISLLREFIVLSKNLNFSITAQQLYITQSVLSKHIALLEKKIGLTLLIRNHHGVELTAIGKLFLVEATAIVNRYDEGMKKVKMAVYGIKMELKIGYLYAQSRDILAASIRLFKKHYPYIELKLISCEYGKLAQKLKNNDLDLIMTVDFDKDILSWCDTCKLYEDILCAAVDINNPLAKLENVTIHELNSERILMPSNDNFNGYATFVNEMFNSEKLSQDRKIRYKCINSSLLMVEAGYGIAIVPRKLKANASEKVCFIPLKGGQYSFDVIAAWRKSNNNPAIKKFIQILSQVKYDFSCNERIKSF</sequence>
<evidence type="ECO:0000259" key="5">
    <source>
        <dbReference type="PROSITE" id="PS50931"/>
    </source>
</evidence>
<dbReference type="Gene3D" id="1.10.10.10">
    <property type="entry name" value="Winged helix-like DNA-binding domain superfamily/Winged helix DNA-binding domain"/>
    <property type="match status" value="1"/>
</dbReference>
<dbReference type="SUPFAM" id="SSF53850">
    <property type="entry name" value="Periplasmic binding protein-like II"/>
    <property type="match status" value="1"/>
</dbReference>
<evidence type="ECO:0000313" key="7">
    <source>
        <dbReference type="Proteomes" id="UP000237798"/>
    </source>
</evidence>
<accession>A0A2T0BKQ3</accession>
<dbReference type="AlphaFoldDB" id="A0A2T0BKQ3"/>
<evidence type="ECO:0000313" key="6">
    <source>
        <dbReference type="EMBL" id="PRR84474.1"/>
    </source>
</evidence>
<keyword evidence="4" id="KW-0804">Transcription</keyword>
<dbReference type="InterPro" id="IPR000847">
    <property type="entry name" value="LysR_HTH_N"/>
</dbReference>
<evidence type="ECO:0000256" key="1">
    <source>
        <dbReference type="ARBA" id="ARBA00009437"/>
    </source>
</evidence>
<comment type="caution">
    <text evidence="6">The sequence shown here is derived from an EMBL/GenBank/DDBJ whole genome shotgun (WGS) entry which is preliminary data.</text>
</comment>
<dbReference type="OrthoDB" id="108771at2"/>
<dbReference type="InterPro" id="IPR036390">
    <property type="entry name" value="WH_DNA-bd_sf"/>
</dbReference>
<comment type="similarity">
    <text evidence="1">Belongs to the LysR transcriptional regulatory family.</text>
</comment>
<keyword evidence="3" id="KW-0238">DNA-binding</keyword>
<dbReference type="CDD" id="cd05466">
    <property type="entry name" value="PBP2_LTTR_substrate"/>
    <property type="match status" value="1"/>
</dbReference>
<dbReference type="GO" id="GO:0032993">
    <property type="term" value="C:protein-DNA complex"/>
    <property type="evidence" value="ECO:0007669"/>
    <property type="project" value="TreeGrafter"/>
</dbReference>
<dbReference type="GO" id="GO:0003677">
    <property type="term" value="F:DNA binding"/>
    <property type="evidence" value="ECO:0007669"/>
    <property type="project" value="UniProtKB-KW"/>
</dbReference>
<dbReference type="RefSeq" id="WP_106010016.1">
    <property type="nucleotide sequence ID" value="NZ_JALCPJ010000047.1"/>
</dbReference>
<proteinExistence type="inferred from homology"/>
<keyword evidence="7" id="KW-1185">Reference proteome</keyword>
<dbReference type="InterPro" id="IPR036388">
    <property type="entry name" value="WH-like_DNA-bd_sf"/>
</dbReference>
<dbReference type="PROSITE" id="PS50931">
    <property type="entry name" value="HTH_LYSR"/>
    <property type="match status" value="1"/>
</dbReference>
<protein>
    <submittedName>
        <fullName evidence="6">Hca operon transcriptional activator</fullName>
    </submittedName>
</protein>
<dbReference type="InterPro" id="IPR005119">
    <property type="entry name" value="LysR_subst-bd"/>
</dbReference>
<name>A0A2T0BKQ3_9CLOT</name>
<evidence type="ECO:0000256" key="2">
    <source>
        <dbReference type="ARBA" id="ARBA00023015"/>
    </source>
</evidence>
<dbReference type="Gene3D" id="3.40.190.10">
    <property type="entry name" value="Periplasmic binding protein-like II"/>
    <property type="match status" value="2"/>
</dbReference>
<organism evidence="6 7">
    <name type="scientific">Clostridium luticellarii</name>
    <dbReference type="NCBI Taxonomy" id="1691940"/>
    <lineage>
        <taxon>Bacteria</taxon>
        <taxon>Bacillati</taxon>
        <taxon>Bacillota</taxon>
        <taxon>Clostridia</taxon>
        <taxon>Eubacteriales</taxon>
        <taxon>Clostridiaceae</taxon>
        <taxon>Clostridium</taxon>
    </lineage>
</organism>
<dbReference type="PANTHER" id="PTHR30346:SF28">
    <property type="entry name" value="HTH-TYPE TRANSCRIPTIONAL REGULATOR CYNR"/>
    <property type="match status" value="1"/>
</dbReference>
<dbReference type="PRINTS" id="PR00039">
    <property type="entry name" value="HTHLYSR"/>
</dbReference>
<dbReference type="Proteomes" id="UP000237798">
    <property type="component" value="Unassembled WGS sequence"/>
</dbReference>
<dbReference type="EMBL" id="PVXP01000037">
    <property type="protein sequence ID" value="PRR84474.1"/>
    <property type="molecule type" value="Genomic_DNA"/>
</dbReference>
<dbReference type="Pfam" id="PF03466">
    <property type="entry name" value="LysR_substrate"/>
    <property type="match status" value="1"/>
</dbReference>
<dbReference type="PANTHER" id="PTHR30346">
    <property type="entry name" value="TRANSCRIPTIONAL DUAL REGULATOR HCAR-RELATED"/>
    <property type="match status" value="1"/>
</dbReference>
<evidence type="ECO:0000256" key="4">
    <source>
        <dbReference type="ARBA" id="ARBA00023163"/>
    </source>
</evidence>
<reference evidence="6 7" key="1">
    <citation type="submission" date="2018-03" db="EMBL/GenBank/DDBJ databases">
        <title>Genome sequence of Clostridium luticellarii DSM 29923.</title>
        <authorList>
            <person name="Poehlein A."/>
            <person name="Daniel R."/>
        </authorList>
    </citation>
    <scope>NUCLEOTIDE SEQUENCE [LARGE SCALE GENOMIC DNA]</scope>
    <source>
        <strain evidence="6 7">DSM 29923</strain>
    </source>
</reference>
<gene>
    <name evidence="6" type="primary">hcaR</name>
    <name evidence="6" type="ORF">CLLU_24020</name>
</gene>